<dbReference type="OrthoDB" id="1410840at2"/>
<dbReference type="GO" id="GO:0000155">
    <property type="term" value="F:phosphorelay sensor kinase activity"/>
    <property type="evidence" value="ECO:0007669"/>
    <property type="project" value="InterPro"/>
</dbReference>
<dbReference type="GO" id="GO:0016020">
    <property type="term" value="C:membrane"/>
    <property type="evidence" value="ECO:0007669"/>
    <property type="project" value="InterPro"/>
</dbReference>
<evidence type="ECO:0000256" key="1">
    <source>
        <dbReference type="SAM" id="Coils"/>
    </source>
</evidence>
<accession>A0A1B2I5F6</accession>
<dbReference type="InterPro" id="IPR018771">
    <property type="entry name" value="PocR_dom"/>
</dbReference>
<protein>
    <recommendedName>
        <fullName evidence="6">Histidine kinase</fullName>
    </recommendedName>
</protein>
<proteinExistence type="predicted"/>
<evidence type="ECO:0008006" key="6">
    <source>
        <dbReference type="Google" id="ProtNLM"/>
    </source>
</evidence>
<dbReference type="AlphaFoldDB" id="A0A1B2I5F6"/>
<dbReference type="Pfam" id="PF10114">
    <property type="entry name" value="PocR"/>
    <property type="match status" value="1"/>
</dbReference>
<organism evidence="4 5">
    <name type="scientific">Cloacibacillus porcorum</name>
    <dbReference type="NCBI Taxonomy" id="1197717"/>
    <lineage>
        <taxon>Bacteria</taxon>
        <taxon>Thermotogati</taxon>
        <taxon>Synergistota</taxon>
        <taxon>Synergistia</taxon>
        <taxon>Synergistales</taxon>
        <taxon>Synergistaceae</taxon>
        <taxon>Cloacibacillus</taxon>
    </lineage>
</organism>
<keyword evidence="1" id="KW-0175">Coiled coil</keyword>
<evidence type="ECO:0000313" key="4">
    <source>
        <dbReference type="EMBL" id="ANZ45202.1"/>
    </source>
</evidence>
<evidence type="ECO:0000259" key="2">
    <source>
        <dbReference type="Pfam" id="PF06580"/>
    </source>
</evidence>
<dbReference type="GeneID" id="83057990"/>
<name>A0A1B2I5F6_9BACT</name>
<evidence type="ECO:0000259" key="3">
    <source>
        <dbReference type="Pfam" id="PF10114"/>
    </source>
</evidence>
<dbReference type="InterPro" id="IPR050640">
    <property type="entry name" value="Bact_2-comp_sensor_kinase"/>
</dbReference>
<feature type="domain" description="Signal transduction histidine kinase internal region" evidence="2">
    <location>
        <begin position="218"/>
        <end position="284"/>
    </location>
</feature>
<dbReference type="KEGG" id="cpor:BED41_09030"/>
<dbReference type="EMBL" id="CP016757">
    <property type="protein sequence ID" value="ANZ45202.1"/>
    <property type="molecule type" value="Genomic_DNA"/>
</dbReference>
<feature type="coiled-coil region" evidence="1">
    <location>
        <begin position="175"/>
        <end position="202"/>
    </location>
</feature>
<dbReference type="PANTHER" id="PTHR34220:SF7">
    <property type="entry name" value="SENSOR HISTIDINE KINASE YPDA"/>
    <property type="match status" value="1"/>
</dbReference>
<dbReference type="Proteomes" id="UP000093044">
    <property type="component" value="Chromosome"/>
</dbReference>
<dbReference type="RefSeq" id="WP_066745045.1">
    <property type="nucleotide sequence ID" value="NZ_CAUFKJ010000001.1"/>
</dbReference>
<dbReference type="STRING" id="1197717.BED41_09030"/>
<dbReference type="Pfam" id="PF06580">
    <property type="entry name" value="His_kinase"/>
    <property type="match status" value="1"/>
</dbReference>
<gene>
    <name evidence="4" type="ORF">BED41_09030</name>
</gene>
<dbReference type="PANTHER" id="PTHR34220">
    <property type="entry name" value="SENSOR HISTIDINE KINASE YPDA"/>
    <property type="match status" value="1"/>
</dbReference>
<keyword evidence="5" id="KW-1185">Reference proteome</keyword>
<sequence length="416" mass="47626">MDGIRDIRNIIKIEVLQSIQDEFAEATGISFVSVDYRGHPITSMSGFTDFCKRMRSDETFRQRCFRCDAHGGLNATITGKPYFYHCHSSLVDFAVPLFLKGSFMGAVLCGQVKIPPSDEAEAGLEEITKPTTEWHDDPDTVADYEKINVVPFSKIKSVAKLMQKMLQYMIDEEYKNMMTEELDRKQQELDEEKSRRISLEEALKVRRFLDFQNRYGLDFIFYILNVISKLAYKENAVETENTVCDFSDMMRYLSDNSHNRFVSLEEELKYLNCFAAIQRRRLDGHFDCAISVPTKYYSVPCPFMLLHAVLENVFKYNPDVKDLVKITVTGKESEGAFLLEIESRGLPFDDEQMKLALSLEELEETQSGKVVLSTLNRRIKGLFGEAYGIFLQKAEGDYVGGNLRVRLPLSSGGMVK</sequence>
<dbReference type="InterPro" id="IPR010559">
    <property type="entry name" value="Sig_transdc_His_kin_internal"/>
</dbReference>
<reference evidence="4" key="1">
    <citation type="submission" date="2016-08" db="EMBL/GenBank/DDBJ databases">
        <title>Complete genome of Cloacibacillus porcorum.</title>
        <authorList>
            <person name="Looft T."/>
            <person name="Bayles D.O."/>
            <person name="Alt D.P."/>
        </authorList>
    </citation>
    <scope>NUCLEOTIDE SEQUENCE [LARGE SCALE GENOMIC DNA]</scope>
    <source>
        <strain evidence="4">CL-84</strain>
    </source>
</reference>
<evidence type="ECO:0000313" key="5">
    <source>
        <dbReference type="Proteomes" id="UP000093044"/>
    </source>
</evidence>
<feature type="domain" description="PocR" evidence="3">
    <location>
        <begin position="10"/>
        <end position="174"/>
    </location>
</feature>